<evidence type="ECO:0000313" key="1">
    <source>
        <dbReference type="EMBL" id="AIQ66691.1"/>
    </source>
</evidence>
<organism evidence="1 2">
    <name type="scientific">Paenibacillus graminis</name>
    <dbReference type="NCBI Taxonomy" id="189425"/>
    <lineage>
        <taxon>Bacteria</taxon>
        <taxon>Bacillati</taxon>
        <taxon>Bacillota</taxon>
        <taxon>Bacilli</taxon>
        <taxon>Bacillales</taxon>
        <taxon>Paenibacillaceae</taxon>
        <taxon>Paenibacillus</taxon>
    </lineage>
</organism>
<dbReference type="EMBL" id="CP009287">
    <property type="protein sequence ID" value="AIQ66691.1"/>
    <property type="molecule type" value="Genomic_DNA"/>
</dbReference>
<protein>
    <submittedName>
        <fullName evidence="1">Uncharacterized protein</fullName>
    </submittedName>
</protein>
<dbReference type="STRING" id="189425.PGRAT_02770"/>
<dbReference type="HOGENOM" id="CLU_2808332_0_0_9"/>
<proteinExistence type="predicted"/>
<evidence type="ECO:0000313" key="2">
    <source>
        <dbReference type="Proteomes" id="UP000029500"/>
    </source>
</evidence>
<dbReference type="AlphaFoldDB" id="A0A089LYS6"/>
<keyword evidence="2" id="KW-1185">Reference proteome</keyword>
<name>A0A089LYS6_9BACL</name>
<reference evidence="1 2" key="1">
    <citation type="submission" date="2014-08" db="EMBL/GenBank/DDBJ databases">
        <title>Comparative genomics of the Paenibacillus odorifer group.</title>
        <authorList>
            <person name="den Bakker H.C."/>
            <person name="Tsai Y.-C."/>
            <person name="Martin N."/>
            <person name="Korlach J."/>
            <person name="Wiedmann M."/>
        </authorList>
    </citation>
    <scope>NUCLEOTIDE SEQUENCE [LARGE SCALE GENOMIC DNA]</scope>
    <source>
        <strain evidence="1 2">DSM 15220</strain>
    </source>
</reference>
<dbReference type="Proteomes" id="UP000029500">
    <property type="component" value="Chromosome"/>
</dbReference>
<gene>
    <name evidence="1" type="ORF">PGRAT_02770</name>
</gene>
<accession>A0A089LYS6</accession>
<dbReference type="KEGG" id="pgm:PGRAT_02770"/>
<sequence>MICEYEKPWAVLVCMAGNFEAFLPVDAAEQCQLEKGNLFLPKINNCEIEVEKGNLIGPYYFIRSEMS</sequence>